<dbReference type="InterPro" id="IPR011662">
    <property type="entry name" value="Secretin/TonB_short_N"/>
</dbReference>
<dbReference type="Proteomes" id="UP000680038">
    <property type="component" value="Unassembled WGS sequence"/>
</dbReference>
<dbReference type="Pfam" id="PF07715">
    <property type="entry name" value="Plug"/>
    <property type="match status" value="1"/>
</dbReference>
<evidence type="ECO:0000256" key="1">
    <source>
        <dbReference type="ARBA" id="ARBA00004571"/>
    </source>
</evidence>
<evidence type="ECO:0000256" key="7">
    <source>
        <dbReference type="PROSITE-ProRule" id="PRU01360"/>
    </source>
</evidence>
<evidence type="ECO:0000313" key="11">
    <source>
        <dbReference type="Proteomes" id="UP000680038"/>
    </source>
</evidence>
<comment type="caution">
    <text evidence="10">The sequence shown here is derived from an EMBL/GenBank/DDBJ whole genome shotgun (WGS) entry which is preliminary data.</text>
</comment>
<dbReference type="EMBL" id="CAJRAF010000002">
    <property type="protein sequence ID" value="CAG5002205.1"/>
    <property type="molecule type" value="Genomic_DNA"/>
</dbReference>
<dbReference type="Gene3D" id="3.55.50.30">
    <property type="match status" value="1"/>
</dbReference>
<evidence type="ECO:0000256" key="5">
    <source>
        <dbReference type="ARBA" id="ARBA00023136"/>
    </source>
</evidence>
<dbReference type="InterPro" id="IPR023997">
    <property type="entry name" value="TonB-dep_OMP_SusC/RagA_CS"/>
</dbReference>
<evidence type="ECO:0000256" key="2">
    <source>
        <dbReference type="ARBA" id="ARBA00022448"/>
    </source>
</evidence>
<evidence type="ECO:0000313" key="10">
    <source>
        <dbReference type="EMBL" id="CAG5002205.1"/>
    </source>
</evidence>
<dbReference type="InterPro" id="IPR036942">
    <property type="entry name" value="Beta-barrel_TonB_sf"/>
</dbReference>
<accession>A0A916JGF9</accession>
<dbReference type="PROSITE" id="PS52016">
    <property type="entry name" value="TONB_DEPENDENT_REC_3"/>
    <property type="match status" value="1"/>
</dbReference>
<dbReference type="Pfam" id="PF13715">
    <property type="entry name" value="CarbopepD_reg_2"/>
    <property type="match status" value="1"/>
</dbReference>
<dbReference type="AlphaFoldDB" id="A0A916JGF9"/>
<dbReference type="InterPro" id="IPR008969">
    <property type="entry name" value="CarboxyPept-like_regulatory"/>
</dbReference>
<dbReference type="SUPFAM" id="SSF56935">
    <property type="entry name" value="Porins"/>
    <property type="match status" value="1"/>
</dbReference>
<name>A0A916JGF9_9BACT</name>
<keyword evidence="5 7" id="KW-0472">Membrane</keyword>
<keyword evidence="8" id="KW-1133">Transmembrane helix</keyword>
<evidence type="ECO:0000256" key="8">
    <source>
        <dbReference type="SAM" id="Phobius"/>
    </source>
</evidence>
<dbReference type="InterPro" id="IPR039426">
    <property type="entry name" value="TonB-dep_rcpt-like"/>
</dbReference>
<dbReference type="Pfam" id="PF07660">
    <property type="entry name" value="STN"/>
    <property type="match status" value="1"/>
</dbReference>
<reference evidence="10" key="1">
    <citation type="submission" date="2021-04" db="EMBL/GenBank/DDBJ databases">
        <authorList>
            <person name="Rodrigo-Torres L."/>
            <person name="Arahal R. D."/>
            <person name="Lucena T."/>
        </authorList>
    </citation>
    <scope>NUCLEOTIDE SEQUENCE</scope>
    <source>
        <strain evidence="10">CECT 9275</strain>
    </source>
</reference>
<dbReference type="NCBIfam" id="TIGR04056">
    <property type="entry name" value="OMP_RagA_SusC"/>
    <property type="match status" value="1"/>
</dbReference>
<dbReference type="FunFam" id="2.60.40.1120:FF:000003">
    <property type="entry name" value="Outer membrane protein Omp121"/>
    <property type="match status" value="1"/>
</dbReference>
<keyword evidence="3 7" id="KW-1134">Transmembrane beta strand</keyword>
<dbReference type="SMART" id="SM00965">
    <property type="entry name" value="STN"/>
    <property type="match status" value="1"/>
</dbReference>
<evidence type="ECO:0000256" key="4">
    <source>
        <dbReference type="ARBA" id="ARBA00022692"/>
    </source>
</evidence>
<evidence type="ECO:0000259" key="9">
    <source>
        <dbReference type="SMART" id="SM00965"/>
    </source>
</evidence>
<proteinExistence type="inferred from homology"/>
<dbReference type="InterPro" id="IPR037066">
    <property type="entry name" value="Plug_dom_sf"/>
</dbReference>
<dbReference type="InterPro" id="IPR023996">
    <property type="entry name" value="TonB-dep_OMP_SusC/RagA"/>
</dbReference>
<sequence>MYRKLCSYEKGHGRSYENFNIVKIVKLSVILIILACLHVHAASYSQKVTLAGNNLALVKVFDILKKQSGYTFFYDDALLRQTSSVNINVRNITLEKALDLCLAGQSLTYSIVGKTVVIKAMKTKRTIEEETYIREESIRPVFVGNVQSIGMPTVMPLPAKEITGKVLDEKKEPLPGVSVVVKGTSTGTVTDITGQFKISLPSQGGTLIFSFVGYESQEIPIGNESMLDVQLKPSEHALTEVVVTAFGISKEKKALTYAVSEVRGEEFTQARDNNIASALTGKIAGVDATQINAGPGGSSRVIIRGNNSLSGSNPNQQPLYVVNGLPINNSNNGASQNTSGLNIDRGDGISMINPDDIESISVLKGGAAAALYGSQAANGVILITTKSGRAQKGVGVEFNSVATVGTPSEFPNFQNQYGQGQNGNIPKTVAEAQASGRLSYGAKVDPSLQYMQVDGKMHPYAPISVKDNIKNFYRNSTDITNTIAFTAGTEAVNGRLSISDLRSRSMQPNSSYGRQTANLALMAKLGKNDLFVVKSDVQYNIVKGTNRPTVGYAEMNAAWPVYLVANTVDIRNLAPGYNLETGRELAWNPAPEAPNPYFIVNKMGNNDQTKRYIASTSVQMNLTKNLFLMAKGQRDFQYYERSDFVPIGKNSQPFGALNTSNGNQQITNLQATINYNGSFLENFGLTAMAGANQERATFINNNLNGINFVIPDFISLTNLTTITTTATSTPAYHTESRTGTNSLFASADLDYSRMLFLSFTGRQDWFSTLNPGHNSIFYPSVGASAVLSEMISMPQKISFLKLRGSWARVGSATVNAGQVNQTYSISTTNGYNLPAQNVSSRLPTPNLKPLTVTTSEIGFDAKFFRSRLGLDFTYYSKVTTNDIVGVNISEASGFTGGNVNIGKVTNRGVEILLTGNPIKTNDFKWDITLNYAYNKSKIVELAPTVAEISLGNGIQGARIVNRPGLPYGTVMVIRPKTMPDGTPIYNSVSHFPEGEEIPFGVGNPPHTLGLTNTFKYKNFSLNVLLDGKFGAVGYNNLMFYATRFGLTPMTLPGRETGLQLEGVDQKGDSFSYLWTPANIQAYYNQLGRGYSALYTYKTDFVKVRRVVLNYNIPSSILRHVKIQAASVALVASNLFILYRDKRVKDAGLDPEFQESVTNAQGTGGVNMPRTRNIGVNLMLKF</sequence>
<keyword evidence="2 7" id="KW-0813">Transport</keyword>
<evidence type="ECO:0000256" key="3">
    <source>
        <dbReference type="ARBA" id="ARBA00022452"/>
    </source>
</evidence>
<evidence type="ECO:0000256" key="6">
    <source>
        <dbReference type="ARBA" id="ARBA00023237"/>
    </source>
</evidence>
<feature type="domain" description="Secretin/TonB short N-terminal" evidence="9">
    <location>
        <begin position="70"/>
        <end position="121"/>
    </location>
</feature>
<dbReference type="Gene3D" id="2.60.40.1120">
    <property type="entry name" value="Carboxypeptidase-like, regulatory domain"/>
    <property type="match status" value="1"/>
</dbReference>
<protein>
    <submittedName>
        <fullName evidence="10">Vitamin B12 transporter BtuB</fullName>
    </submittedName>
</protein>
<dbReference type="RefSeq" id="WP_215239404.1">
    <property type="nucleotide sequence ID" value="NZ_CAJRAF010000002.1"/>
</dbReference>
<comment type="subcellular location">
    <subcellularLocation>
        <location evidence="1 7">Cell outer membrane</location>
        <topology evidence="1 7">Multi-pass membrane protein</topology>
    </subcellularLocation>
</comment>
<keyword evidence="11" id="KW-1185">Reference proteome</keyword>
<organism evidence="10 11">
    <name type="scientific">Dyadobacter helix</name>
    <dbReference type="NCBI Taxonomy" id="2822344"/>
    <lineage>
        <taxon>Bacteria</taxon>
        <taxon>Pseudomonadati</taxon>
        <taxon>Bacteroidota</taxon>
        <taxon>Cytophagia</taxon>
        <taxon>Cytophagales</taxon>
        <taxon>Spirosomataceae</taxon>
        <taxon>Dyadobacter</taxon>
    </lineage>
</organism>
<dbReference type="Gene3D" id="2.170.130.10">
    <property type="entry name" value="TonB-dependent receptor, plug domain"/>
    <property type="match status" value="1"/>
</dbReference>
<dbReference type="GO" id="GO:0009279">
    <property type="term" value="C:cell outer membrane"/>
    <property type="evidence" value="ECO:0007669"/>
    <property type="project" value="UniProtKB-SubCell"/>
</dbReference>
<dbReference type="SUPFAM" id="SSF49464">
    <property type="entry name" value="Carboxypeptidase regulatory domain-like"/>
    <property type="match status" value="1"/>
</dbReference>
<keyword evidence="6 7" id="KW-0998">Cell outer membrane</keyword>
<comment type="similarity">
    <text evidence="7">Belongs to the TonB-dependent receptor family.</text>
</comment>
<dbReference type="InterPro" id="IPR012910">
    <property type="entry name" value="Plug_dom"/>
</dbReference>
<gene>
    <name evidence="10" type="primary">btuB_9</name>
    <name evidence="10" type="ORF">DYBT9275_02837</name>
</gene>
<dbReference type="NCBIfam" id="TIGR04057">
    <property type="entry name" value="SusC_RagA_signa"/>
    <property type="match status" value="1"/>
</dbReference>
<feature type="transmembrane region" description="Helical" evidence="8">
    <location>
        <begin position="21"/>
        <end position="41"/>
    </location>
</feature>
<dbReference type="Gene3D" id="2.40.170.20">
    <property type="entry name" value="TonB-dependent receptor, beta-barrel domain"/>
    <property type="match status" value="1"/>
</dbReference>
<keyword evidence="4 7" id="KW-0812">Transmembrane</keyword>